<comment type="subcellular location">
    <subcellularLocation>
        <location evidence="9">Cytoplasm</location>
    </subcellularLocation>
    <subcellularLocation>
        <location evidence="9">Mitochondrion intermembrane space</location>
    </subcellularLocation>
</comment>
<organism evidence="11 12">
    <name type="scientific">Collybiopsis confluens</name>
    <dbReference type="NCBI Taxonomy" id="2823264"/>
    <lineage>
        <taxon>Eukaryota</taxon>
        <taxon>Fungi</taxon>
        <taxon>Dikarya</taxon>
        <taxon>Basidiomycota</taxon>
        <taxon>Agaricomycotina</taxon>
        <taxon>Agaricomycetes</taxon>
        <taxon>Agaricomycetidae</taxon>
        <taxon>Agaricales</taxon>
        <taxon>Marasmiineae</taxon>
        <taxon>Omphalotaceae</taxon>
        <taxon>Collybiopsis</taxon>
    </lineage>
</organism>
<comment type="similarity">
    <text evidence="2 9">Belongs to the anamorsin family.</text>
</comment>
<gene>
    <name evidence="11" type="ORF">D9757_000266</name>
</gene>
<dbReference type="PANTHER" id="PTHR13273">
    <property type="entry name" value="ANAMORSIN"/>
    <property type="match status" value="1"/>
</dbReference>
<dbReference type="GO" id="GO:0051537">
    <property type="term" value="F:2 iron, 2 sulfur cluster binding"/>
    <property type="evidence" value="ECO:0007669"/>
    <property type="project" value="UniProtKB-UniRule"/>
</dbReference>
<evidence type="ECO:0000256" key="6">
    <source>
        <dbReference type="ARBA" id="ARBA00023004"/>
    </source>
</evidence>
<keyword evidence="7 9" id="KW-0411">Iron-sulfur</keyword>
<feature type="binding site" evidence="9">
    <location>
        <position position="199"/>
    </location>
    <ligand>
        <name>[2Fe-2S] cluster</name>
        <dbReference type="ChEBI" id="CHEBI:190135"/>
    </ligand>
</feature>
<feature type="region of interest" description="Fe-S binding site B" evidence="9">
    <location>
        <begin position="270"/>
        <end position="284"/>
    </location>
</feature>
<keyword evidence="12" id="KW-1185">Reference proteome</keyword>
<evidence type="ECO:0000256" key="4">
    <source>
        <dbReference type="ARBA" id="ARBA00022490"/>
    </source>
</evidence>
<dbReference type="GO" id="GO:0005758">
    <property type="term" value="C:mitochondrial intermembrane space"/>
    <property type="evidence" value="ECO:0007669"/>
    <property type="project" value="UniProtKB-SubCell"/>
</dbReference>
<feature type="short sequence motif" description="Cx2C motif 1" evidence="9">
    <location>
        <begin position="270"/>
        <end position="273"/>
    </location>
</feature>
<feature type="binding site" evidence="9">
    <location>
        <position position="216"/>
    </location>
    <ligand>
        <name>[2Fe-2S] cluster</name>
        <dbReference type="ChEBI" id="CHEBI:190135"/>
    </ligand>
</feature>
<proteinExistence type="inferred from homology"/>
<dbReference type="Proteomes" id="UP000518752">
    <property type="component" value="Unassembled WGS sequence"/>
</dbReference>
<feature type="binding site" evidence="9">
    <location>
        <position position="284"/>
    </location>
    <ligand>
        <name>[4Fe-4S] cluster</name>
        <dbReference type="ChEBI" id="CHEBI:49883"/>
    </ligand>
</feature>
<dbReference type="OrthoDB" id="311633at2759"/>
<dbReference type="EMBL" id="JAACJN010000001">
    <property type="protein sequence ID" value="KAF5393765.1"/>
    <property type="molecule type" value="Genomic_DNA"/>
</dbReference>
<evidence type="ECO:0000256" key="3">
    <source>
        <dbReference type="ARBA" id="ARBA00022485"/>
    </source>
</evidence>
<evidence type="ECO:0000259" key="10">
    <source>
        <dbReference type="Pfam" id="PF05093"/>
    </source>
</evidence>
<protein>
    <recommendedName>
        <fullName evidence="10">Anamorsin C-terminal domain-containing protein</fullName>
    </recommendedName>
</protein>
<reference evidence="11 12" key="1">
    <citation type="journal article" date="2020" name="ISME J.">
        <title>Uncovering the hidden diversity of litter-decomposition mechanisms in mushroom-forming fungi.</title>
        <authorList>
            <person name="Floudas D."/>
            <person name="Bentzer J."/>
            <person name="Ahren D."/>
            <person name="Johansson T."/>
            <person name="Persson P."/>
            <person name="Tunlid A."/>
        </authorList>
    </citation>
    <scope>NUCLEOTIDE SEQUENCE [LARGE SCALE GENOMIC DNA]</scope>
    <source>
        <strain evidence="11 12">CBS 406.79</strain>
    </source>
</reference>
<feature type="binding site" evidence="9">
    <location>
        <position position="270"/>
    </location>
    <ligand>
        <name>[4Fe-4S] cluster</name>
        <dbReference type="ChEBI" id="CHEBI:49883"/>
    </ligand>
</feature>
<dbReference type="InterPro" id="IPR046408">
    <property type="entry name" value="CIAPIN1"/>
</dbReference>
<dbReference type="AlphaFoldDB" id="A0A8H5I3V2"/>
<evidence type="ECO:0000256" key="7">
    <source>
        <dbReference type="ARBA" id="ARBA00023014"/>
    </source>
</evidence>
<sequence length="307" mass="32397">MSPTAVEITSQAVAPVAVPNKGPALAIGTLLTAQDGKYQELIADLEGSRTVERQMLDRLVDRATTLSPSTYASAHIILSPSEYFSLLPTISLLLSHLLVGLSPLGTLHLLNLSSSDTSPLQSALTLCGFTILSASPSVLIAQKPAHAAVGAVRLLNRKKTDQAKKKALWALSPDTPSTLSIDPDALLTDADKARPVPNCEPVSASGPRRKRACKNCTCGLAELEAEELQKSKVVLLNGQIDGKAVEVNQGDEKERLIQAAKAAPKATSSCGNCFLGDAFRCASCPYIGLPAFKPGEKVEIDFGMDDI</sequence>
<feature type="binding site" evidence="9">
    <location>
        <position position="273"/>
    </location>
    <ligand>
        <name>[4Fe-4S] cluster</name>
        <dbReference type="ChEBI" id="CHEBI:49883"/>
    </ligand>
</feature>
<dbReference type="GO" id="GO:0051539">
    <property type="term" value="F:4 iron, 4 sulfur cluster binding"/>
    <property type="evidence" value="ECO:0007669"/>
    <property type="project" value="UniProtKB-KW"/>
</dbReference>
<dbReference type="HAMAP" id="MF_03115">
    <property type="entry name" value="Anamorsin"/>
    <property type="match status" value="1"/>
</dbReference>
<name>A0A8H5I3V2_9AGAR</name>
<comment type="cofactor">
    <cofactor evidence="1 9">
        <name>[4Fe-4S] cluster</name>
        <dbReference type="ChEBI" id="CHEBI:49883"/>
    </cofactor>
</comment>
<dbReference type="InterPro" id="IPR007785">
    <property type="entry name" value="Anamorsin"/>
</dbReference>
<dbReference type="GO" id="GO:0046872">
    <property type="term" value="F:metal ion binding"/>
    <property type="evidence" value="ECO:0007669"/>
    <property type="project" value="UniProtKB-KW"/>
</dbReference>
<evidence type="ECO:0000313" key="12">
    <source>
        <dbReference type="Proteomes" id="UP000518752"/>
    </source>
</evidence>
<evidence type="ECO:0000256" key="2">
    <source>
        <dbReference type="ARBA" id="ARBA00008169"/>
    </source>
</evidence>
<accession>A0A8H5I3V2</accession>
<feature type="binding site" evidence="9">
    <location>
        <position position="213"/>
    </location>
    <ligand>
        <name>[2Fe-2S] cluster</name>
        <dbReference type="ChEBI" id="CHEBI:190135"/>
    </ligand>
</feature>
<dbReference type="Pfam" id="PF05093">
    <property type="entry name" value="CIAPIN1"/>
    <property type="match status" value="1"/>
</dbReference>
<keyword evidence="8 9" id="KW-0496">Mitochondrion</keyword>
<keyword evidence="3 9" id="KW-0004">4Fe-4S</keyword>
<comment type="domain">
    <text evidence="9">The C-terminal domain binds 2 Fe-S clusters but is otherwise mostly in an intrinsically disordered conformation.</text>
</comment>
<feature type="binding site" evidence="9">
    <location>
        <position position="281"/>
    </location>
    <ligand>
        <name>[4Fe-4S] cluster</name>
        <dbReference type="ChEBI" id="CHEBI:49883"/>
    </ligand>
</feature>
<dbReference type="GO" id="GO:0009055">
    <property type="term" value="F:electron transfer activity"/>
    <property type="evidence" value="ECO:0007669"/>
    <property type="project" value="UniProtKB-UniRule"/>
</dbReference>
<comment type="domain">
    <text evidence="9">The N-terminal domain has structural similarity with S-adenosyl-L-methionine-dependent methyltransferases, but does not bind S-adenosyl-L-methionine. It is required for correct assembly of the 2 Fe-S clusters.</text>
</comment>
<dbReference type="PANTHER" id="PTHR13273:SF14">
    <property type="entry name" value="ANAMORSIN"/>
    <property type="match status" value="1"/>
</dbReference>
<keyword evidence="6 9" id="KW-0408">Iron</keyword>
<keyword evidence="9" id="KW-0001">2Fe-2S</keyword>
<keyword evidence="4 9" id="KW-0963">Cytoplasm</keyword>
<comment type="caution">
    <text evidence="9">Lacks conserved residue(s) required for the propagation of feature annotation.</text>
</comment>
<keyword evidence="5 9" id="KW-0479">Metal-binding</keyword>
<feature type="binding site" evidence="9">
    <location>
        <position position="218"/>
    </location>
    <ligand>
        <name>[2Fe-2S] cluster</name>
        <dbReference type="ChEBI" id="CHEBI:190135"/>
    </ligand>
</feature>
<comment type="cofactor">
    <cofactor evidence="9">
        <name>[2Fe-2S] cluster</name>
        <dbReference type="ChEBI" id="CHEBI:190135"/>
    </cofactor>
</comment>
<evidence type="ECO:0000256" key="5">
    <source>
        <dbReference type="ARBA" id="ARBA00022723"/>
    </source>
</evidence>
<feature type="domain" description="Anamorsin C-terminal" evidence="10">
    <location>
        <begin position="197"/>
        <end position="300"/>
    </location>
</feature>
<evidence type="ECO:0000256" key="9">
    <source>
        <dbReference type="HAMAP-Rule" id="MF_03115"/>
    </source>
</evidence>
<evidence type="ECO:0000256" key="1">
    <source>
        <dbReference type="ARBA" id="ARBA00001966"/>
    </source>
</evidence>
<evidence type="ECO:0000256" key="8">
    <source>
        <dbReference type="ARBA" id="ARBA00023128"/>
    </source>
</evidence>
<comment type="domain">
    <text evidence="9">The twin Cx2C motifs are involved in the recognition by the mitochondrial MIA40-ERV1 disulfide relay system. The formation of 2 disulfide bonds in the Cx2C motifs through dithiol/disulfide exchange reactions effectively traps the protein in the mitochondrial intermembrane space.</text>
</comment>
<evidence type="ECO:0000313" key="11">
    <source>
        <dbReference type="EMBL" id="KAF5393765.1"/>
    </source>
</evidence>
<dbReference type="GO" id="GO:0016226">
    <property type="term" value="P:iron-sulfur cluster assembly"/>
    <property type="evidence" value="ECO:0007669"/>
    <property type="project" value="UniProtKB-UniRule"/>
</dbReference>
<feature type="short sequence motif" description="Cx2C motif 2" evidence="9">
    <location>
        <begin position="281"/>
        <end position="284"/>
    </location>
</feature>
<comment type="caution">
    <text evidence="11">The sequence shown here is derived from an EMBL/GenBank/DDBJ whole genome shotgun (WGS) entry which is preliminary data.</text>
</comment>